<dbReference type="EMBL" id="CP035758">
    <property type="protein sequence ID" value="QBD75551.1"/>
    <property type="molecule type" value="Genomic_DNA"/>
</dbReference>
<evidence type="ECO:0000259" key="6">
    <source>
        <dbReference type="PROSITE" id="PS50850"/>
    </source>
</evidence>
<dbReference type="InterPro" id="IPR036259">
    <property type="entry name" value="MFS_trans_sf"/>
</dbReference>
<dbReference type="AlphaFoldDB" id="A0A4V0YYA6"/>
<sequence>MLKGRHIMASTATLPWYKELTKNHWQAFWAAWMGYALDGFDFVLITYVLTNIQKEFQLDLVTASTLISASFITRWLGGAIVGSIADKIGRKNAMIAGIWLYAIGTFFCGLAWSYWSLFAFRLIVGLGMAGEYSASSTYVLESWPLRVRNKASGFLISGYNVGSLVVAFIYPFIVTNFGWRVLFYVGIIPVLLTLYMRKNLPENTEWNEKRKQGEASSGISFFKLFSPQILPVFLVVTLFIFSAFLYSWPLQSLLPTYLKSIGYDAVGVAQVMFAANFGTLLGCIFAGFLGDRVGTRHAYIYSLLVSLVLILPVFLIGKSTILLLGVLVFVLLFVSQGIAGLHPKFMSMYFAPEIRGAGTGVAYNLGALGGAIAPIWGAFFAKQMGFGIALAVLMLFWTLVVLAIVAFNIPGRLLRRTAGVEAYDITPSQGNKTSVVAAAPK</sequence>
<feature type="transmembrane region" description="Helical" evidence="5">
    <location>
        <begin position="61"/>
        <end position="81"/>
    </location>
</feature>
<dbReference type="Pfam" id="PF07690">
    <property type="entry name" value="MFS_1"/>
    <property type="match status" value="1"/>
</dbReference>
<dbReference type="PANTHER" id="PTHR23508:SF3">
    <property type="entry name" value="SIALIC ACID TRANSPORTER NANT"/>
    <property type="match status" value="1"/>
</dbReference>
<feature type="transmembrane region" description="Helical" evidence="5">
    <location>
        <begin position="321"/>
        <end position="341"/>
    </location>
</feature>
<evidence type="ECO:0000313" key="7">
    <source>
        <dbReference type="EMBL" id="QBD75551.1"/>
    </source>
</evidence>
<feature type="domain" description="Major facilitator superfamily (MFS) profile" evidence="6">
    <location>
        <begin position="27"/>
        <end position="418"/>
    </location>
</feature>
<feature type="transmembrane region" description="Helical" evidence="5">
    <location>
        <begin position="361"/>
        <end position="380"/>
    </location>
</feature>
<organism evidence="7 8">
    <name type="scientific">Ktedonosporobacter rubrisoli</name>
    <dbReference type="NCBI Taxonomy" id="2509675"/>
    <lineage>
        <taxon>Bacteria</taxon>
        <taxon>Bacillati</taxon>
        <taxon>Chloroflexota</taxon>
        <taxon>Ktedonobacteria</taxon>
        <taxon>Ktedonobacterales</taxon>
        <taxon>Ktedonosporobacteraceae</taxon>
        <taxon>Ktedonosporobacter</taxon>
    </lineage>
</organism>
<feature type="transmembrane region" description="Helical" evidence="5">
    <location>
        <begin position="152"/>
        <end position="173"/>
    </location>
</feature>
<dbReference type="CDD" id="cd17316">
    <property type="entry name" value="MFS_SV2_like"/>
    <property type="match status" value="1"/>
</dbReference>
<dbReference type="KEGG" id="kbs:EPA93_05850"/>
<proteinExistence type="predicted"/>
<name>A0A4V0YYA6_KTERU</name>
<feature type="transmembrane region" description="Helical" evidence="5">
    <location>
        <begin position="93"/>
        <end position="112"/>
    </location>
</feature>
<accession>A0A4V0YYA6</accession>
<dbReference type="OrthoDB" id="9787026at2"/>
<evidence type="ECO:0000256" key="4">
    <source>
        <dbReference type="ARBA" id="ARBA00023136"/>
    </source>
</evidence>
<feature type="transmembrane region" description="Helical" evidence="5">
    <location>
        <begin position="229"/>
        <end position="248"/>
    </location>
</feature>
<feature type="transmembrane region" description="Helical" evidence="5">
    <location>
        <begin position="268"/>
        <end position="289"/>
    </location>
</feature>
<dbReference type="Proteomes" id="UP000290365">
    <property type="component" value="Chromosome"/>
</dbReference>
<evidence type="ECO:0000256" key="3">
    <source>
        <dbReference type="ARBA" id="ARBA00022989"/>
    </source>
</evidence>
<feature type="transmembrane region" description="Helical" evidence="5">
    <location>
        <begin position="298"/>
        <end position="315"/>
    </location>
</feature>
<dbReference type="GO" id="GO:0005886">
    <property type="term" value="C:plasma membrane"/>
    <property type="evidence" value="ECO:0007669"/>
    <property type="project" value="UniProtKB-SubCell"/>
</dbReference>
<keyword evidence="3 5" id="KW-1133">Transmembrane helix</keyword>
<dbReference type="SUPFAM" id="SSF103473">
    <property type="entry name" value="MFS general substrate transporter"/>
    <property type="match status" value="1"/>
</dbReference>
<dbReference type="InterPro" id="IPR011701">
    <property type="entry name" value="MFS"/>
</dbReference>
<protein>
    <submittedName>
        <fullName evidence="7">MFS transporter</fullName>
    </submittedName>
</protein>
<dbReference type="Gene3D" id="1.20.1250.20">
    <property type="entry name" value="MFS general substrate transporter like domains"/>
    <property type="match status" value="1"/>
</dbReference>
<feature type="transmembrane region" description="Helical" evidence="5">
    <location>
        <begin position="27"/>
        <end position="49"/>
    </location>
</feature>
<feature type="transmembrane region" description="Helical" evidence="5">
    <location>
        <begin position="118"/>
        <end position="140"/>
    </location>
</feature>
<evidence type="ECO:0000256" key="5">
    <source>
        <dbReference type="SAM" id="Phobius"/>
    </source>
</evidence>
<dbReference type="InterPro" id="IPR020846">
    <property type="entry name" value="MFS_dom"/>
</dbReference>
<reference evidence="7 8" key="1">
    <citation type="submission" date="2019-01" db="EMBL/GenBank/DDBJ databases">
        <title>Ktedonosporobacter rubrisoli SCAWS-G2.</title>
        <authorList>
            <person name="Huang Y."/>
            <person name="Yan B."/>
        </authorList>
    </citation>
    <scope>NUCLEOTIDE SEQUENCE [LARGE SCALE GENOMIC DNA]</scope>
    <source>
        <strain evidence="7 8">SCAWS-G2</strain>
    </source>
</reference>
<evidence type="ECO:0000256" key="1">
    <source>
        <dbReference type="ARBA" id="ARBA00004651"/>
    </source>
</evidence>
<keyword evidence="4 5" id="KW-0472">Membrane</keyword>
<feature type="transmembrane region" description="Helical" evidence="5">
    <location>
        <begin position="386"/>
        <end position="407"/>
    </location>
</feature>
<gene>
    <name evidence="7" type="ORF">EPA93_05850</name>
</gene>
<evidence type="ECO:0000313" key="8">
    <source>
        <dbReference type="Proteomes" id="UP000290365"/>
    </source>
</evidence>
<dbReference type="PANTHER" id="PTHR23508">
    <property type="entry name" value="CARBOXYLIC ACID TRANSPORTER PROTEIN HOMOLOG"/>
    <property type="match status" value="1"/>
</dbReference>
<dbReference type="PROSITE" id="PS50850">
    <property type="entry name" value="MFS"/>
    <property type="match status" value="1"/>
</dbReference>
<feature type="transmembrane region" description="Helical" evidence="5">
    <location>
        <begin position="179"/>
        <end position="196"/>
    </location>
</feature>
<dbReference type="GO" id="GO:0046943">
    <property type="term" value="F:carboxylic acid transmembrane transporter activity"/>
    <property type="evidence" value="ECO:0007669"/>
    <property type="project" value="TreeGrafter"/>
</dbReference>
<keyword evidence="8" id="KW-1185">Reference proteome</keyword>
<comment type="subcellular location">
    <subcellularLocation>
        <location evidence="1">Cell membrane</location>
        <topology evidence="1">Multi-pass membrane protein</topology>
    </subcellularLocation>
</comment>
<evidence type="ECO:0000256" key="2">
    <source>
        <dbReference type="ARBA" id="ARBA00022692"/>
    </source>
</evidence>
<keyword evidence="2 5" id="KW-0812">Transmembrane</keyword>